<accession>A0A1W6ZYC1</accession>
<name>A0A1W6ZYC1_9HYPH</name>
<keyword evidence="2" id="KW-1185">Reference proteome</keyword>
<dbReference type="STRING" id="1235591.CAK95_26850"/>
<evidence type="ECO:0000313" key="2">
    <source>
        <dbReference type="Proteomes" id="UP000194137"/>
    </source>
</evidence>
<dbReference type="EMBL" id="CP021112">
    <property type="protein sequence ID" value="ARQ02316.1"/>
    <property type="molecule type" value="Genomic_DNA"/>
</dbReference>
<gene>
    <name evidence="1" type="ORF">CAK95_26850</name>
</gene>
<dbReference type="KEGG" id="psin:CAK95_26850"/>
<reference evidence="1 2" key="1">
    <citation type="submission" date="2017-05" db="EMBL/GenBank/DDBJ databases">
        <title>Full genome sequence of Pseudorhodoplanes sinuspersici.</title>
        <authorList>
            <person name="Dastgheib S.M.M."/>
            <person name="Shavandi M."/>
            <person name="Tirandaz H."/>
        </authorList>
    </citation>
    <scope>NUCLEOTIDE SEQUENCE [LARGE SCALE GENOMIC DNA]</scope>
    <source>
        <strain evidence="1 2">RIPI110</strain>
    </source>
</reference>
<dbReference type="InterPro" id="IPR027417">
    <property type="entry name" value="P-loop_NTPase"/>
</dbReference>
<dbReference type="OrthoDB" id="8434031at2"/>
<proteinExistence type="predicted"/>
<evidence type="ECO:0000313" key="1">
    <source>
        <dbReference type="EMBL" id="ARQ02316.1"/>
    </source>
</evidence>
<sequence>MLFHMEKYGNRIEGWLSPDNPGAVPRIRILRPDSTVAELEANVFRPDVRDQGLHPTGHNGFAINDTVFPDLAGMIDQIEIRDIDTGVLLYRPFKEEKHVPLKVLRFEPQAMPYAQIESIWDSHFSLYYNAAERYPFETMFGVLNNPATKSIAISGRLNYGQYEHYFRDRDYKIISLLRHPLEEMAERLLFIRYALAPQSPVSFDAHLTGLRCLGPVAQRITLERMESVDECLERLSVEQRAALSNPVIKALACKPDEVPRKQHIQVALSKLAAMDLVGVRTRYDQFKHMLAELIGRDILANSVQPEISWARRVSEQLGKLKSAQSLVSLDMQLYEMVERAVGRVLEERNSAA</sequence>
<dbReference type="Proteomes" id="UP000194137">
    <property type="component" value="Chromosome"/>
</dbReference>
<organism evidence="1 2">
    <name type="scientific">Pseudorhodoplanes sinuspersici</name>
    <dbReference type="NCBI Taxonomy" id="1235591"/>
    <lineage>
        <taxon>Bacteria</taxon>
        <taxon>Pseudomonadati</taxon>
        <taxon>Pseudomonadota</taxon>
        <taxon>Alphaproteobacteria</taxon>
        <taxon>Hyphomicrobiales</taxon>
        <taxon>Pseudorhodoplanes</taxon>
    </lineage>
</organism>
<dbReference type="Gene3D" id="3.40.50.300">
    <property type="entry name" value="P-loop containing nucleotide triphosphate hydrolases"/>
    <property type="match status" value="1"/>
</dbReference>
<dbReference type="RefSeq" id="WP_086090747.1">
    <property type="nucleotide sequence ID" value="NZ_CP021112.1"/>
</dbReference>
<dbReference type="AlphaFoldDB" id="A0A1W6ZYC1"/>
<protein>
    <submittedName>
        <fullName evidence="1">Uncharacterized protein</fullName>
    </submittedName>
</protein>